<evidence type="ECO:0000313" key="1">
    <source>
        <dbReference type="EMBL" id="CAG8669790.1"/>
    </source>
</evidence>
<accession>A0ACA9NUU8</accession>
<feature type="non-terminal residue" evidence="1">
    <location>
        <position position="1"/>
    </location>
</feature>
<reference evidence="1" key="1">
    <citation type="submission" date="2021-06" db="EMBL/GenBank/DDBJ databases">
        <authorList>
            <person name="Kallberg Y."/>
            <person name="Tangrot J."/>
            <person name="Rosling A."/>
        </authorList>
    </citation>
    <scope>NUCLEOTIDE SEQUENCE</scope>
    <source>
        <strain evidence="1">IL203A</strain>
    </source>
</reference>
<gene>
    <name evidence="1" type="ORF">DHETER_LOCUS10131</name>
</gene>
<organism evidence="1 2">
    <name type="scientific">Dentiscutata heterogama</name>
    <dbReference type="NCBI Taxonomy" id="1316150"/>
    <lineage>
        <taxon>Eukaryota</taxon>
        <taxon>Fungi</taxon>
        <taxon>Fungi incertae sedis</taxon>
        <taxon>Mucoromycota</taxon>
        <taxon>Glomeromycotina</taxon>
        <taxon>Glomeromycetes</taxon>
        <taxon>Diversisporales</taxon>
        <taxon>Gigasporaceae</taxon>
        <taxon>Dentiscutata</taxon>
    </lineage>
</organism>
<sequence>INGLADIDTPPSHAIFTSLPKVREISNSNQLPLQPLQPLLQPVSQLHLQISSQIPSQTSSQIPSQMHLQMPSQMPSQMLFSQISSQIPSQMPLQMPLQIPSQIPLQPSSQIPSNFSNYSLQPSTNFFSHYPNIPLQVLPKFPLYIPSNFSSQLLPSISSQPYFMPFPILPNLSQESTISSKYKVENANGEILAGLSKFQDHAIQVKQICKLNDKQFELVGITKTGWKIALQEASKEYN</sequence>
<proteinExistence type="predicted"/>
<name>A0ACA9NUU8_9GLOM</name>
<keyword evidence="2" id="KW-1185">Reference proteome</keyword>
<evidence type="ECO:0000313" key="2">
    <source>
        <dbReference type="Proteomes" id="UP000789702"/>
    </source>
</evidence>
<dbReference type="EMBL" id="CAJVPU010019111">
    <property type="protein sequence ID" value="CAG8669790.1"/>
    <property type="molecule type" value="Genomic_DNA"/>
</dbReference>
<comment type="caution">
    <text evidence="1">The sequence shown here is derived from an EMBL/GenBank/DDBJ whole genome shotgun (WGS) entry which is preliminary data.</text>
</comment>
<dbReference type="Proteomes" id="UP000789702">
    <property type="component" value="Unassembled WGS sequence"/>
</dbReference>
<protein>
    <submittedName>
        <fullName evidence="1">15327_t:CDS:1</fullName>
    </submittedName>
</protein>